<protein>
    <recommendedName>
        <fullName evidence="10">Cyclohexanone monooxygenase</fullName>
    </recommendedName>
</protein>
<dbReference type="Proteomes" id="UP001049176">
    <property type="component" value="Unassembled WGS sequence"/>
</dbReference>
<evidence type="ECO:0000256" key="6">
    <source>
        <dbReference type="ARBA" id="ARBA00023002"/>
    </source>
</evidence>
<comment type="cofactor">
    <cofactor evidence="1">
        <name>FAD</name>
        <dbReference type="ChEBI" id="CHEBI:57692"/>
    </cofactor>
</comment>
<evidence type="ECO:0000256" key="4">
    <source>
        <dbReference type="ARBA" id="ARBA00022827"/>
    </source>
</evidence>
<evidence type="ECO:0000313" key="9">
    <source>
        <dbReference type="Proteomes" id="UP001049176"/>
    </source>
</evidence>
<dbReference type="OrthoDB" id="66881at2759"/>
<evidence type="ECO:0000256" key="2">
    <source>
        <dbReference type="ARBA" id="ARBA00010139"/>
    </source>
</evidence>
<keyword evidence="3" id="KW-0285">Flavoprotein</keyword>
<dbReference type="GO" id="GO:0004497">
    <property type="term" value="F:monooxygenase activity"/>
    <property type="evidence" value="ECO:0007669"/>
    <property type="project" value="UniProtKB-KW"/>
</dbReference>
<keyword evidence="4" id="KW-0274">FAD</keyword>
<evidence type="ECO:0000256" key="3">
    <source>
        <dbReference type="ARBA" id="ARBA00022630"/>
    </source>
</evidence>
<reference evidence="8" key="1">
    <citation type="journal article" date="2021" name="Genome Biol. Evol.">
        <title>The assembled and annotated genome of the fairy-ring fungus Marasmius oreades.</title>
        <authorList>
            <person name="Hiltunen M."/>
            <person name="Ament-Velasquez S.L."/>
            <person name="Johannesson H."/>
        </authorList>
    </citation>
    <scope>NUCLEOTIDE SEQUENCE</scope>
    <source>
        <strain evidence="8">03SP1</strain>
    </source>
</reference>
<evidence type="ECO:0000256" key="1">
    <source>
        <dbReference type="ARBA" id="ARBA00001974"/>
    </source>
</evidence>
<dbReference type="InterPro" id="IPR050775">
    <property type="entry name" value="FAD-binding_Monooxygenases"/>
</dbReference>
<name>A0A9P7RK11_9AGAR</name>
<accession>A0A9P7RK11</accession>
<dbReference type="KEGG" id="more:E1B28_013888"/>
<dbReference type="InterPro" id="IPR036188">
    <property type="entry name" value="FAD/NAD-bd_sf"/>
</dbReference>
<dbReference type="AlphaFoldDB" id="A0A9P7RK11"/>
<comment type="caution">
    <text evidence="8">The sequence shown here is derived from an EMBL/GenBank/DDBJ whole genome shotgun (WGS) entry which is preliminary data.</text>
</comment>
<dbReference type="PANTHER" id="PTHR43098:SF3">
    <property type="entry name" value="L-ORNITHINE N(5)-MONOOXYGENASE-RELATED"/>
    <property type="match status" value="1"/>
</dbReference>
<keyword evidence="6" id="KW-0560">Oxidoreductase</keyword>
<keyword evidence="5" id="KW-0521">NADP</keyword>
<sequence length="213" mass="23904">MVFMRSGGQRFAQGYVTRRCRKSTHGLPSSNWRRRLSLEQTYYEVFNQDNVDLIDLNENPIAEFTSKGIVTGDGKEHEFDVIVLATGWDGVTGAMTKIDIRGIGGQTVAEKWKDGVYTNLGMTVSGFPNMFFMSGPQAPTAFSVGPSCIEPQGDWIANVIKHMKKNHLTKIEATPEAEQIWRGMVMSIHDKLLVRNARVGGTELTFPENQRKY</sequence>
<comment type="similarity">
    <text evidence="2">Belongs to the FAD-binding monooxygenase family.</text>
</comment>
<dbReference type="PANTHER" id="PTHR43098">
    <property type="entry name" value="L-ORNITHINE N(5)-MONOOXYGENASE-RELATED"/>
    <property type="match status" value="1"/>
</dbReference>
<dbReference type="GeneID" id="66082963"/>
<dbReference type="RefSeq" id="XP_043001746.1">
    <property type="nucleotide sequence ID" value="XM_043160685.1"/>
</dbReference>
<dbReference type="EMBL" id="MU249558">
    <property type="protein sequence ID" value="KAG7085275.1"/>
    <property type="molecule type" value="Genomic_DNA"/>
</dbReference>
<gene>
    <name evidence="8" type="ORF">E1B28_013888</name>
</gene>
<evidence type="ECO:0000256" key="5">
    <source>
        <dbReference type="ARBA" id="ARBA00022857"/>
    </source>
</evidence>
<dbReference type="SUPFAM" id="SSF51905">
    <property type="entry name" value="FAD/NAD(P)-binding domain"/>
    <property type="match status" value="1"/>
</dbReference>
<proteinExistence type="inferred from homology"/>
<evidence type="ECO:0008006" key="10">
    <source>
        <dbReference type="Google" id="ProtNLM"/>
    </source>
</evidence>
<organism evidence="8 9">
    <name type="scientific">Marasmius oreades</name>
    <name type="common">fairy-ring Marasmius</name>
    <dbReference type="NCBI Taxonomy" id="181124"/>
    <lineage>
        <taxon>Eukaryota</taxon>
        <taxon>Fungi</taxon>
        <taxon>Dikarya</taxon>
        <taxon>Basidiomycota</taxon>
        <taxon>Agaricomycotina</taxon>
        <taxon>Agaricomycetes</taxon>
        <taxon>Agaricomycetidae</taxon>
        <taxon>Agaricales</taxon>
        <taxon>Marasmiineae</taxon>
        <taxon>Marasmiaceae</taxon>
        <taxon>Marasmius</taxon>
    </lineage>
</organism>
<dbReference type="Gene3D" id="3.50.50.60">
    <property type="entry name" value="FAD/NAD(P)-binding domain"/>
    <property type="match status" value="1"/>
</dbReference>
<evidence type="ECO:0000256" key="7">
    <source>
        <dbReference type="ARBA" id="ARBA00023033"/>
    </source>
</evidence>
<keyword evidence="7" id="KW-0503">Monooxygenase</keyword>
<keyword evidence="9" id="KW-1185">Reference proteome</keyword>
<evidence type="ECO:0000313" key="8">
    <source>
        <dbReference type="EMBL" id="KAG7085275.1"/>
    </source>
</evidence>